<feature type="transmembrane region" description="Helical" evidence="6">
    <location>
        <begin position="132"/>
        <end position="150"/>
    </location>
</feature>
<dbReference type="PANTHER" id="PTHR10877:SF194">
    <property type="entry name" value="LOCATION OF VULVA DEFECTIVE 1"/>
    <property type="match status" value="1"/>
</dbReference>
<comment type="subcellular location">
    <subcellularLocation>
        <location evidence="1">Membrane</location>
        <topology evidence="1">Multi-pass membrane protein</topology>
    </subcellularLocation>
</comment>
<dbReference type="EMBL" id="CAXITT010000089">
    <property type="protein sequence ID" value="CAL1531440.1"/>
    <property type="molecule type" value="Genomic_DNA"/>
</dbReference>
<feature type="transmembrane region" description="Helical" evidence="6">
    <location>
        <begin position="7"/>
        <end position="25"/>
    </location>
</feature>
<organism evidence="8 9">
    <name type="scientific">Lymnaea stagnalis</name>
    <name type="common">Great pond snail</name>
    <name type="synonym">Helix stagnalis</name>
    <dbReference type="NCBI Taxonomy" id="6523"/>
    <lineage>
        <taxon>Eukaryota</taxon>
        <taxon>Metazoa</taxon>
        <taxon>Spiralia</taxon>
        <taxon>Lophotrochozoa</taxon>
        <taxon>Mollusca</taxon>
        <taxon>Gastropoda</taxon>
        <taxon>Heterobranchia</taxon>
        <taxon>Euthyneura</taxon>
        <taxon>Panpulmonata</taxon>
        <taxon>Hygrophila</taxon>
        <taxon>Lymnaeoidea</taxon>
        <taxon>Lymnaeidae</taxon>
        <taxon>Lymnaea</taxon>
    </lineage>
</organism>
<evidence type="ECO:0000256" key="4">
    <source>
        <dbReference type="ARBA" id="ARBA00022989"/>
    </source>
</evidence>
<keyword evidence="5 6" id="KW-0472">Membrane</keyword>
<dbReference type="AlphaFoldDB" id="A0AAV2HCC3"/>
<evidence type="ECO:0000313" key="9">
    <source>
        <dbReference type="Proteomes" id="UP001497497"/>
    </source>
</evidence>
<dbReference type="InterPro" id="IPR051223">
    <property type="entry name" value="Polycystin"/>
</dbReference>
<dbReference type="Pfam" id="PF20519">
    <property type="entry name" value="Polycystin_dom"/>
    <property type="match status" value="1"/>
</dbReference>
<evidence type="ECO:0000313" key="8">
    <source>
        <dbReference type="EMBL" id="CAL1531440.1"/>
    </source>
</evidence>
<keyword evidence="4 6" id="KW-1133">Transmembrane helix</keyword>
<keyword evidence="3 6" id="KW-0812">Transmembrane</keyword>
<evidence type="ECO:0000256" key="5">
    <source>
        <dbReference type="ARBA" id="ARBA00023136"/>
    </source>
</evidence>
<protein>
    <recommendedName>
        <fullName evidence="7">Polycystin domain-containing protein</fullName>
    </recommendedName>
</protein>
<keyword evidence="9" id="KW-1185">Reference proteome</keyword>
<evidence type="ECO:0000256" key="6">
    <source>
        <dbReference type="SAM" id="Phobius"/>
    </source>
</evidence>
<sequence length="288" mass="33341">MWVLLAALNLFLAYYIMLYGLSLGYELSVDWAMAFFTAFFVNVMVIQPVKVVLIVFVLVLLWKQRYTLKEIAPLAKLTESLRLVHQKNILKMKYGSFMPKTVYTAPLNANEVQAVMDRLKVESVAREMMRDLLLYIIFMVCVLLVVYGHLDINIQYHQVKYTKNVYLGIRDPVDENGFGEDLLQQVKTAQDMWRYLDEVLIDKLAPDEQGFNLPKDTNLLGPARTRQVRVRQDSGLSEAMRKIYGVKFCSHSMDEGVEETKSYDGSWKNPILDAYDEQEDGLFVYWSA</sequence>
<dbReference type="GO" id="GO:0005262">
    <property type="term" value="F:calcium channel activity"/>
    <property type="evidence" value="ECO:0007669"/>
    <property type="project" value="TreeGrafter"/>
</dbReference>
<evidence type="ECO:0000256" key="2">
    <source>
        <dbReference type="ARBA" id="ARBA00007200"/>
    </source>
</evidence>
<dbReference type="GO" id="GO:0050982">
    <property type="term" value="P:detection of mechanical stimulus"/>
    <property type="evidence" value="ECO:0007669"/>
    <property type="project" value="TreeGrafter"/>
</dbReference>
<dbReference type="InterPro" id="IPR046791">
    <property type="entry name" value="Polycystin_dom"/>
</dbReference>
<evidence type="ECO:0000259" key="7">
    <source>
        <dbReference type="Pfam" id="PF20519"/>
    </source>
</evidence>
<evidence type="ECO:0000256" key="3">
    <source>
        <dbReference type="ARBA" id="ARBA00022692"/>
    </source>
</evidence>
<accession>A0AAV2HCC3</accession>
<feature type="transmembrane region" description="Helical" evidence="6">
    <location>
        <begin position="31"/>
        <end position="62"/>
    </location>
</feature>
<gene>
    <name evidence="8" type="ORF">GSLYS_00005535001</name>
</gene>
<dbReference type="PANTHER" id="PTHR10877">
    <property type="entry name" value="POLYCYSTIN FAMILY MEMBER"/>
    <property type="match status" value="1"/>
</dbReference>
<feature type="domain" description="Polycystin" evidence="7">
    <location>
        <begin position="183"/>
        <end position="273"/>
    </location>
</feature>
<dbReference type="Proteomes" id="UP001497497">
    <property type="component" value="Unassembled WGS sequence"/>
</dbReference>
<proteinExistence type="inferred from homology"/>
<name>A0AAV2HCC3_LYMST</name>
<reference evidence="8 9" key="1">
    <citation type="submission" date="2024-04" db="EMBL/GenBank/DDBJ databases">
        <authorList>
            <consortium name="Genoscope - CEA"/>
            <person name="William W."/>
        </authorList>
    </citation>
    <scope>NUCLEOTIDE SEQUENCE [LARGE SCALE GENOMIC DNA]</scope>
</reference>
<comment type="caution">
    <text evidence="8">The sequence shown here is derived from an EMBL/GenBank/DDBJ whole genome shotgun (WGS) entry which is preliminary data.</text>
</comment>
<dbReference type="GO" id="GO:0016020">
    <property type="term" value="C:membrane"/>
    <property type="evidence" value="ECO:0007669"/>
    <property type="project" value="UniProtKB-SubCell"/>
</dbReference>
<comment type="similarity">
    <text evidence="2">Belongs to the polycystin family.</text>
</comment>
<evidence type="ECO:0000256" key="1">
    <source>
        <dbReference type="ARBA" id="ARBA00004141"/>
    </source>
</evidence>
<feature type="non-terminal residue" evidence="8">
    <location>
        <position position="288"/>
    </location>
</feature>